<dbReference type="AlphaFoldDB" id="A0A9P7AEX1"/>
<dbReference type="EMBL" id="JABBWE010000073">
    <property type="protein sequence ID" value="KAG1787905.1"/>
    <property type="molecule type" value="Genomic_DNA"/>
</dbReference>
<evidence type="ECO:0000313" key="2">
    <source>
        <dbReference type="EMBL" id="KAG1787905.1"/>
    </source>
</evidence>
<dbReference type="PRINTS" id="PR00853">
    <property type="entry name" value="XPGRADSUPER"/>
</dbReference>
<dbReference type="SMART" id="SM00484">
    <property type="entry name" value="XPGI"/>
    <property type="match status" value="1"/>
</dbReference>
<dbReference type="InterPro" id="IPR006084">
    <property type="entry name" value="XPG/Rad2"/>
</dbReference>
<dbReference type="InterPro" id="IPR006086">
    <property type="entry name" value="XPG-I_dom"/>
</dbReference>
<sequence>HAQTGQNPALRTFLFRLARLARLPVQLVFVFDGNQRSQIKRGHRVSTNDHWMVKPTQRLLNTFNVQWIMAAGEAEAQLALMNGAGIIDAVMTDDSDTFVFGAQTVLRNSTFSIDLTVKLYTTSAIQEHVDRHLTDDGFLTLAICCGGDYDKVNQTSLLSARLMRPASRRACQAVAVRQHWA</sequence>
<dbReference type="PANTHER" id="PTHR11081">
    <property type="entry name" value="FLAP ENDONUCLEASE FAMILY MEMBER"/>
    <property type="match status" value="1"/>
</dbReference>
<proteinExistence type="predicted"/>
<dbReference type="Gene3D" id="3.40.50.1010">
    <property type="entry name" value="5'-nuclease"/>
    <property type="match status" value="2"/>
</dbReference>
<dbReference type="RefSeq" id="XP_041155199.1">
    <property type="nucleotide sequence ID" value="XM_041298575.1"/>
</dbReference>
<evidence type="ECO:0000313" key="3">
    <source>
        <dbReference type="Proteomes" id="UP000719766"/>
    </source>
</evidence>
<protein>
    <submittedName>
        <fullName evidence="2">PIN domain-like protein</fullName>
    </submittedName>
</protein>
<dbReference type="CDD" id="cd09870">
    <property type="entry name" value="PIN_YEN1"/>
    <property type="match status" value="1"/>
</dbReference>
<accession>A0A9P7AEX1</accession>
<dbReference type="Pfam" id="PF00867">
    <property type="entry name" value="XPG_I"/>
    <property type="match status" value="1"/>
</dbReference>
<keyword evidence="3" id="KW-1185">Reference proteome</keyword>
<gene>
    <name evidence="2" type="ORF">HD556DRAFT_1245996</name>
</gene>
<dbReference type="PANTHER" id="PTHR11081:SF75">
    <property type="entry name" value="ENDONUCLEASE, PUTATIVE (AFU_ORTHOLOGUE AFUA_3G13260)-RELATED"/>
    <property type="match status" value="1"/>
</dbReference>
<dbReference type="GO" id="GO:0017108">
    <property type="term" value="F:5'-flap endonuclease activity"/>
    <property type="evidence" value="ECO:0007669"/>
    <property type="project" value="TreeGrafter"/>
</dbReference>
<dbReference type="Proteomes" id="UP000719766">
    <property type="component" value="Unassembled WGS sequence"/>
</dbReference>
<feature type="domain" description="XPG-I" evidence="1">
    <location>
        <begin position="61"/>
        <end position="131"/>
    </location>
</feature>
<dbReference type="OrthoDB" id="2959108at2759"/>
<dbReference type="GO" id="GO:0006974">
    <property type="term" value="P:DNA damage response"/>
    <property type="evidence" value="ECO:0007669"/>
    <property type="project" value="UniProtKB-ARBA"/>
</dbReference>
<reference evidence="2" key="1">
    <citation type="journal article" date="2020" name="New Phytol.">
        <title>Comparative genomics reveals dynamic genome evolution in host specialist ectomycorrhizal fungi.</title>
        <authorList>
            <person name="Lofgren L.A."/>
            <person name="Nguyen N.H."/>
            <person name="Vilgalys R."/>
            <person name="Ruytinx J."/>
            <person name="Liao H.L."/>
            <person name="Branco S."/>
            <person name="Kuo A."/>
            <person name="LaButti K."/>
            <person name="Lipzen A."/>
            <person name="Andreopoulos W."/>
            <person name="Pangilinan J."/>
            <person name="Riley R."/>
            <person name="Hundley H."/>
            <person name="Na H."/>
            <person name="Barry K."/>
            <person name="Grigoriev I.V."/>
            <person name="Stajich J.E."/>
            <person name="Kennedy P.G."/>
        </authorList>
    </citation>
    <scope>NUCLEOTIDE SEQUENCE</scope>
    <source>
        <strain evidence="2">S12</strain>
    </source>
</reference>
<organism evidence="2 3">
    <name type="scientific">Suillus plorans</name>
    <dbReference type="NCBI Taxonomy" id="116603"/>
    <lineage>
        <taxon>Eukaryota</taxon>
        <taxon>Fungi</taxon>
        <taxon>Dikarya</taxon>
        <taxon>Basidiomycota</taxon>
        <taxon>Agaricomycotina</taxon>
        <taxon>Agaricomycetes</taxon>
        <taxon>Agaricomycetidae</taxon>
        <taxon>Boletales</taxon>
        <taxon>Suillineae</taxon>
        <taxon>Suillaceae</taxon>
        <taxon>Suillus</taxon>
    </lineage>
</organism>
<evidence type="ECO:0000259" key="1">
    <source>
        <dbReference type="SMART" id="SM00484"/>
    </source>
</evidence>
<dbReference type="GeneID" id="64592339"/>
<name>A0A9P7AEX1_9AGAM</name>
<feature type="non-terminal residue" evidence="2">
    <location>
        <position position="1"/>
    </location>
</feature>
<comment type="caution">
    <text evidence="2">The sequence shown here is derived from an EMBL/GenBank/DDBJ whole genome shotgun (WGS) entry which is preliminary data.</text>
</comment>
<dbReference type="InterPro" id="IPR029060">
    <property type="entry name" value="PIN-like_dom_sf"/>
</dbReference>
<dbReference type="SUPFAM" id="SSF88723">
    <property type="entry name" value="PIN domain-like"/>
    <property type="match status" value="1"/>
</dbReference>